<feature type="domain" description="DUF5983" evidence="1">
    <location>
        <begin position="70"/>
        <end position="163"/>
    </location>
</feature>
<evidence type="ECO:0000259" key="1">
    <source>
        <dbReference type="Pfam" id="PF19419"/>
    </source>
</evidence>
<dbReference type="InterPro" id="IPR057653">
    <property type="entry name" value="YeeW-like_dom"/>
</dbReference>
<reference evidence="3 4" key="1">
    <citation type="submission" date="2015-03" db="EMBL/GenBank/DDBJ databases">
        <authorList>
            <person name="McCorrison J."/>
            <person name="Sanka R."/>
            <person name="Adams M."/>
            <person name="Brinkac L."/>
            <person name="Nierman W."/>
            <person name="Sutton G."/>
            <person name="Nelson K."/>
            <person name="Kiedrowski L."/>
            <person name="Guerrero D."/>
            <person name="Bonomo R."/>
        </authorList>
    </citation>
    <scope>NUCLEOTIDE SEQUENCE [LARGE SCALE GENOMIC DNA]</scope>
    <source>
        <strain evidence="3 4">35699</strain>
    </source>
</reference>
<dbReference type="InterPro" id="IPR046025">
    <property type="entry name" value="DUF5983"/>
</dbReference>
<evidence type="ECO:0000313" key="3">
    <source>
        <dbReference type="EMBL" id="KJN20510.1"/>
    </source>
</evidence>
<dbReference type="AlphaFoldDB" id="A0A0F1AHQ4"/>
<dbReference type="Proteomes" id="UP000033352">
    <property type="component" value="Unassembled WGS sequence"/>
</dbReference>
<organism evidence="3 4">
    <name type="scientific">Enterobacter sichuanensis</name>
    <dbReference type="NCBI Taxonomy" id="2071710"/>
    <lineage>
        <taxon>Bacteria</taxon>
        <taxon>Pseudomonadati</taxon>
        <taxon>Pseudomonadota</taxon>
        <taxon>Gammaproteobacteria</taxon>
        <taxon>Enterobacterales</taxon>
        <taxon>Enterobacteriaceae</taxon>
        <taxon>Enterobacter</taxon>
        <taxon>Enterobacter cloacae complex</taxon>
    </lineage>
</organism>
<dbReference type="Pfam" id="PF25638">
    <property type="entry name" value="DUF5983_N"/>
    <property type="match status" value="1"/>
</dbReference>
<gene>
    <name evidence="3" type="ORF">SS37_21090</name>
</gene>
<dbReference type="Pfam" id="PF19419">
    <property type="entry name" value="DUF5983"/>
    <property type="match status" value="1"/>
</dbReference>
<evidence type="ECO:0008006" key="5">
    <source>
        <dbReference type="Google" id="ProtNLM"/>
    </source>
</evidence>
<dbReference type="RefSeq" id="WP_004856810.1">
    <property type="nucleotide sequence ID" value="NZ_JZYX01000054.1"/>
</dbReference>
<sequence length="163" mass="17880">MKLSLTVEADTVNVLALNGGRIAVDIDGIELAALIDVVSDNGYSLRVADTPGRLVVEDQLPRTARLNGIQCSTAHITCEDNAILDQVTLQRHDGGNSDWILCTGYGYLLRLNARLYPVLELKRLGLSKGCRRLVTTLIRRYGIDMLHLDAAGDLLPGFSTFNW</sequence>
<dbReference type="OrthoDB" id="6636466at2"/>
<proteinExistence type="predicted"/>
<dbReference type="EMBL" id="JZYX01000054">
    <property type="protein sequence ID" value="KJN20510.1"/>
    <property type="molecule type" value="Genomic_DNA"/>
</dbReference>
<accession>A0A0F1AHQ4</accession>
<name>A0A0F1AHQ4_9ENTR</name>
<evidence type="ECO:0000259" key="2">
    <source>
        <dbReference type="Pfam" id="PF25638"/>
    </source>
</evidence>
<comment type="caution">
    <text evidence="3">The sequence shown here is derived from an EMBL/GenBank/DDBJ whole genome shotgun (WGS) entry which is preliminary data.</text>
</comment>
<feature type="domain" description="YeeW-like" evidence="2">
    <location>
        <begin position="4"/>
        <end position="58"/>
    </location>
</feature>
<dbReference type="PATRIC" id="fig|1619248.3.peg.3900"/>
<evidence type="ECO:0000313" key="4">
    <source>
        <dbReference type="Proteomes" id="UP000033352"/>
    </source>
</evidence>
<protein>
    <recommendedName>
        <fullName evidence="5">Phage protein</fullName>
    </recommendedName>
</protein>